<evidence type="ECO:0000313" key="3">
    <source>
        <dbReference type="Proteomes" id="UP000334990"/>
    </source>
</evidence>
<feature type="transmembrane region" description="Helical" evidence="1">
    <location>
        <begin position="114"/>
        <end position="132"/>
    </location>
</feature>
<evidence type="ECO:0000256" key="1">
    <source>
        <dbReference type="SAM" id="Phobius"/>
    </source>
</evidence>
<keyword evidence="1" id="KW-1133">Transmembrane helix</keyword>
<comment type="caution">
    <text evidence="2">The sequence shown here is derived from an EMBL/GenBank/DDBJ whole genome shotgun (WGS) entry which is preliminary data.</text>
</comment>
<evidence type="ECO:0000313" key="2">
    <source>
        <dbReference type="EMBL" id="GES06115.1"/>
    </source>
</evidence>
<accession>A0A5M3WAP7</accession>
<keyword evidence="1" id="KW-0812">Transmembrane</keyword>
<feature type="transmembrane region" description="Helical" evidence="1">
    <location>
        <begin position="202"/>
        <end position="219"/>
    </location>
</feature>
<feature type="transmembrane region" description="Helical" evidence="1">
    <location>
        <begin position="360"/>
        <end position="381"/>
    </location>
</feature>
<dbReference type="Proteomes" id="UP000334990">
    <property type="component" value="Unassembled WGS sequence"/>
</dbReference>
<name>A0A5M3WAP7_9ACTN</name>
<feature type="transmembrane region" description="Helical" evidence="1">
    <location>
        <begin position="20"/>
        <end position="42"/>
    </location>
</feature>
<protein>
    <submittedName>
        <fullName evidence="2">Uncharacterized protein</fullName>
    </submittedName>
</protein>
<feature type="transmembrane region" description="Helical" evidence="1">
    <location>
        <begin position="318"/>
        <end position="340"/>
    </location>
</feature>
<feature type="transmembrane region" description="Helical" evidence="1">
    <location>
        <begin position="231"/>
        <end position="252"/>
    </location>
</feature>
<gene>
    <name evidence="2" type="ORF">Acor_81840</name>
</gene>
<feature type="transmembrane region" description="Helical" evidence="1">
    <location>
        <begin position="449"/>
        <end position="469"/>
    </location>
</feature>
<proteinExistence type="predicted"/>
<dbReference type="AlphaFoldDB" id="A0A5M3WAP7"/>
<organism evidence="2 3">
    <name type="scientific">Acrocarpospora corrugata</name>
    <dbReference type="NCBI Taxonomy" id="35763"/>
    <lineage>
        <taxon>Bacteria</taxon>
        <taxon>Bacillati</taxon>
        <taxon>Actinomycetota</taxon>
        <taxon>Actinomycetes</taxon>
        <taxon>Streptosporangiales</taxon>
        <taxon>Streptosporangiaceae</taxon>
        <taxon>Acrocarpospora</taxon>
    </lineage>
</organism>
<reference evidence="2 3" key="1">
    <citation type="submission" date="2019-10" db="EMBL/GenBank/DDBJ databases">
        <title>Whole genome shotgun sequence of Acrocarpospora corrugata NBRC 13972.</title>
        <authorList>
            <person name="Ichikawa N."/>
            <person name="Kimura A."/>
            <person name="Kitahashi Y."/>
            <person name="Komaki H."/>
            <person name="Oguchi A."/>
        </authorList>
    </citation>
    <scope>NUCLEOTIDE SEQUENCE [LARGE SCALE GENOMIC DNA]</scope>
    <source>
        <strain evidence="2 3">NBRC 13972</strain>
    </source>
</reference>
<keyword evidence="3" id="KW-1185">Reference proteome</keyword>
<sequence>MVSSVFDSWIGAVRRYRLGVPAIFVGGGYVVALVVAAVSVLITGDIRILWRLMLIVEIDEALLSSPLSMADEGATWPKVIVLLATGGLWAWALWQSLRGPVVGRRPGANRSVRVLRGVLYTQVVCWLVYAAVPAWTWWAAVLEPLVMLAVTVAFHPVLKGTMGSSASLVLFAGVLSNVLIVAEKVSPTLGWRAAPTADSGDVILLTGLIWMIIILVAQWQDGRWRRATIGYGIASLIAPIVLLLAGIPLGFIPGLQNVYGEAVTLSASVLSMIWIARSAHDLADPHSRPAPPRPLLLPLSAQPGGLAMTARLTMAARLAACAAPIVPALVNLSDGHLLWITPHVPMKLVTRLAGDALSGLWWAFELAAGTGGVAVLVLIAANRETRRTFRVAMTALFLTATAGLTAVVATTALGLFLNRVPYGFFRTGYAPFGIDLDAFAGRGLGVEPAISPLWFTTACLASAALLWWARIMRITNPDHSGCR</sequence>
<feature type="transmembrane region" description="Helical" evidence="1">
    <location>
        <begin position="393"/>
        <end position="417"/>
    </location>
</feature>
<dbReference type="EMBL" id="BLAD01000130">
    <property type="protein sequence ID" value="GES06115.1"/>
    <property type="molecule type" value="Genomic_DNA"/>
</dbReference>
<feature type="transmembrane region" description="Helical" evidence="1">
    <location>
        <begin position="165"/>
        <end position="182"/>
    </location>
</feature>
<keyword evidence="1" id="KW-0472">Membrane</keyword>